<dbReference type="OrthoDB" id="3362250at2759"/>
<gene>
    <name evidence="2" type="ORF">PIIN_04212</name>
</gene>
<dbReference type="InParanoid" id="G4TG18"/>
<feature type="compositionally biased region" description="Polar residues" evidence="1">
    <location>
        <begin position="171"/>
        <end position="183"/>
    </location>
</feature>
<accession>G4TG18</accession>
<protein>
    <submittedName>
        <fullName evidence="2">Uncharacterized protein</fullName>
    </submittedName>
</protein>
<evidence type="ECO:0000256" key="1">
    <source>
        <dbReference type="SAM" id="MobiDB-lite"/>
    </source>
</evidence>
<evidence type="ECO:0000313" key="3">
    <source>
        <dbReference type="Proteomes" id="UP000007148"/>
    </source>
</evidence>
<dbReference type="OMA" id="VESETWM"/>
<dbReference type="Proteomes" id="UP000007148">
    <property type="component" value="Unassembled WGS sequence"/>
</dbReference>
<feature type="region of interest" description="Disordered" evidence="1">
    <location>
        <begin position="121"/>
        <end position="222"/>
    </location>
</feature>
<proteinExistence type="predicted"/>
<reference evidence="2 3" key="1">
    <citation type="journal article" date="2011" name="PLoS Pathog.">
        <title>Endophytic Life Strategies Decoded by Genome and Transcriptome Analyses of the Mutualistic Root Symbiont Piriformospora indica.</title>
        <authorList>
            <person name="Zuccaro A."/>
            <person name="Lahrmann U."/>
            <person name="Guldener U."/>
            <person name="Langen G."/>
            <person name="Pfiffi S."/>
            <person name="Biedenkopf D."/>
            <person name="Wong P."/>
            <person name="Samans B."/>
            <person name="Grimm C."/>
            <person name="Basiewicz M."/>
            <person name="Murat C."/>
            <person name="Martin F."/>
            <person name="Kogel K.H."/>
        </authorList>
    </citation>
    <scope>NUCLEOTIDE SEQUENCE [LARGE SCALE GENOMIC DNA]</scope>
    <source>
        <strain evidence="2 3">DSM 11827</strain>
    </source>
</reference>
<name>G4TG18_SERID</name>
<comment type="caution">
    <text evidence="2">The sequence shown here is derived from an EMBL/GenBank/DDBJ whole genome shotgun (WGS) entry which is preliminary data.</text>
</comment>
<dbReference type="AlphaFoldDB" id="G4TG18"/>
<feature type="compositionally biased region" description="Basic and acidic residues" evidence="1">
    <location>
        <begin position="319"/>
        <end position="337"/>
    </location>
</feature>
<organism evidence="2 3">
    <name type="scientific">Serendipita indica (strain DSM 11827)</name>
    <name type="common">Root endophyte fungus</name>
    <name type="synonym">Piriformospora indica</name>
    <dbReference type="NCBI Taxonomy" id="1109443"/>
    <lineage>
        <taxon>Eukaryota</taxon>
        <taxon>Fungi</taxon>
        <taxon>Dikarya</taxon>
        <taxon>Basidiomycota</taxon>
        <taxon>Agaricomycotina</taxon>
        <taxon>Agaricomycetes</taxon>
        <taxon>Sebacinales</taxon>
        <taxon>Serendipitaceae</taxon>
        <taxon>Serendipita</taxon>
    </lineage>
</organism>
<dbReference type="STRING" id="1109443.G4TG18"/>
<dbReference type="eggNOG" id="ENOG502SD07">
    <property type="taxonomic scope" value="Eukaryota"/>
</dbReference>
<feature type="compositionally biased region" description="Low complexity" evidence="1">
    <location>
        <begin position="133"/>
        <end position="149"/>
    </location>
</feature>
<keyword evidence="3" id="KW-1185">Reference proteome</keyword>
<dbReference type="EMBL" id="CAFZ01000077">
    <property type="protein sequence ID" value="CCA70273.1"/>
    <property type="molecule type" value="Genomic_DNA"/>
</dbReference>
<sequence>MLPTHSKPAQTEQSTSIRHYFIKSSDILNQSLQITVEDENGSVWYKARDVTDHEIVDSVIDSKTNAIKWTIHQPRRRGWYLRLRSPAFPPGACISLLPPPSSTGEPILMFGCQTIDPASVPPPVANRFSSDHSYPPSRTSTSSQTSLPPANATPKSPLSRPPYPRDGDSEATLTEIQERTVSISLDDESAPGQDIGERETSYSTTALPSSQPRPPSSNPIQRASPQLRWHVTHYTLRPGQPTTGVLAGTHHHPHLVHPPSHAPQTSFLHRALAPLANLSHAATGSTAHHFIVQPSPPPPQTTTPHASGASPNPSTIPANKDKRGTSLDVDRKSDRGEGVAAALADPTNRSPDPSTSPQTNPSLSTAPSAQSIIVAEDVPKPPLISFTDTTPLLRATPSGTLSIDVETIKHLGVEMAFWVAVSLAYLDFLRERDGYLAASED</sequence>
<evidence type="ECO:0000313" key="2">
    <source>
        <dbReference type="EMBL" id="CCA70273.1"/>
    </source>
</evidence>
<feature type="compositionally biased region" description="Polar residues" evidence="1">
    <location>
        <begin position="347"/>
        <end position="367"/>
    </location>
</feature>
<feature type="region of interest" description="Disordered" evidence="1">
    <location>
        <begin position="289"/>
        <end position="367"/>
    </location>
</feature>
<dbReference type="HOGENOM" id="CLU_604344_0_0_1"/>